<dbReference type="PANTHER" id="PTHR19278:SF9">
    <property type="entry name" value="URIDINE 5'-MONOPHOSPHATE SYNTHASE"/>
    <property type="match status" value="1"/>
</dbReference>
<proteinExistence type="inferred from homology"/>
<dbReference type="Proteomes" id="UP000679950">
    <property type="component" value="Unassembled WGS sequence"/>
</dbReference>
<dbReference type="InterPro" id="IPR004467">
    <property type="entry name" value="Or_phspho_trans_dom"/>
</dbReference>
<comment type="caution">
    <text evidence="6">Lacks conserved residue(s) required for the propagation of feature annotation.</text>
</comment>
<keyword evidence="6" id="KW-0460">Magnesium</keyword>
<dbReference type="PANTHER" id="PTHR19278">
    <property type="entry name" value="OROTATE PHOSPHORIBOSYLTRANSFERASE"/>
    <property type="match status" value="1"/>
</dbReference>
<evidence type="ECO:0000256" key="5">
    <source>
        <dbReference type="ARBA" id="ARBA00022975"/>
    </source>
</evidence>
<keyword evidence="5 6" id="KW-0665">Pyrimidine biosynthesis</keyword>
<sequence>MNLAEKMAEQLLEIEAVSLKPHDPFTWSSGIKSPIYCDNRLTLSYPSLRKEIATGLAKLIQDNFPETEIIAGTATAGIPHAAWVSDQLELPMCYVRSSAKSHGKGNQIEGRITKGQKAVVVEDLISTGGSAITAAQALQAEGVEVLGIVSIFTYELEKGRERLEEARLKAYSLTGYTTLIQVALNQGVIEENDQVTLENWRKHPEQWQGK</sequence>
<reference evidence="8 9" key="1">
    <citation type="submission" date="2021-03" db="EMBL/GenBank/DDBJ databases">
        <title>Antimicrobial resistance genes in bacteria isolated from Japanese honey, and their potential for conferring macrolide and lincosamide resistance in the American foulbrood pathogen Paenibacillus larvae.</title>
        <authorList>
            <person name="Okamoto M."/>
            <person name="Kumagai M."/>
            <person name="Kanamori H."/>
            <person name="Takamatsu D."/>
        </authorList>
    </citation>
    <scope>NUCLEOTIDE SEQUENCE [LARGE SCALE GENOMIC DNA]</scope>
    <source>
        <strain evidence="8 9">J8TS2</strain>
    </source>
</reference>
<dbReference type="InterPro" id="IPR023031">
    <property type="entry name" value="OPRT"/>
</dbReference>
<comment type="function">
    <text evidence="6">Catalyzes the transfer of a ribosyl phosphate group from 5-phosphoribose 1-diphosphate to orotate, leading to the formation of orotidine monophosphate (OMP).</text>
</comment>
<comment type="catalytic activity">
    <reaction evidence="6">
        <text>orotidine 5'-phosphate + diphosphate = orotate + 5-phospho-alpha-D-ribose 1-diphosphate</text>
        <dbReference type="Rhea" id="RHEA:10380"/>
        <dbReference type="ChEBI" id="CHEBI:30839"/>
        <dbReference type="ChEBI" id="CHEBI:33019"/>
        <dbReference type="ChEBI" id="CHEBI:57538"/>
        <dbReference type="ChEBI" id="CHEBI:58017"/>
        <dbReference type="EC" id="2.4.2.10"/>
    </reaction>
</comment>
<evidence type="ECO:0000256" key="4">
    <source>
        <dbReference type="ARBA" id="ARBA00022679"/>
    </source>
</evidence>
<keyword evidence="3 6" id="KW-0328">Glycosyltransferase</keyword>
<evidence type="ECO:0000313" key="9">
    <source>
        <dbReference type="Proteomes" id="UP000679950"/>
    </source>
</evidence>
<dbReference type="InterPro" id="IPR029057">
    <property type="entry name" value="PRTase-like"/>
</dbReference>
<feature type="binding site" description="in other chain" evidence="6">
    <location>
        <begin position="122"/>
        <end position="130"/>
    </location>
    <ligand>
        <name>5-phospho-alpha-D-ribose 1-diphosphate</name>
        <dbReference type="ChEBI" id="CHEBI:58017"/>
        <note>ligand shared between dimeric partners</note>
    </ligand>
</feature>
<evidence type="ECO:0000259" key="7">
    <source>
        <dbReference type="Pfam" id="PF00156"/>
    </source>
</evidence>
<gene>
    <name evidence="6 8" type="primary">pyrE</name>
    <name evidence="8" type="ORF">J8TS2_18870</name>
</gene>
<dbReference type="Gene3D" id="3.40.50.2020">
    <property type="match status" value="1"/>
</dbReference>
<comment type="caution">
    <text evidence="8">The sequence shown here is derived from an EMBL/GenBank/DDBJ whole genome shotgun (WGS) entry which is preliminary data.</text>
</comment>
<comment type="cofactor">
    <cofactor evidence="6">
        <name>Mg(2+)</name>
        <dbReference type="ChEBI" id="CHEBI:18420"/>
    </cofactor>
</comment>
<organism evidence="8 9">
    <name type="scientific">Lederbergia ruris</name>
    <dbReference type="NCBI Taxonomy" id="217495"/>
    <lineage>
        <taxon>Bacteria</taxon>
        <taxon>Bacillati</taxon>
        <taxon>Bacillota</taxon>
        <taxon>Bacilli</taxon>
        <taxon>Bacillales</taxon>
        <taxon>Bacillaceae</taxon>
        <taxon>Lederbergia</taxon>
    </lineage>
</organism>
<name>A0ABQ4KJP5_9BACI</name>
<dbReference type="NCBIfam" id="TIGR00336">
    <property type="entry name" value="pyrE"/>
    <property type="match status" value="1"/>
</dbReference>
<feature type="binding site" evidence="6">
    <location>
        <position position="102"/>
    </location>
    <ligand>
        <name>5-phospho-alpha-D-ribose 1-diphosphate</name>
        <dbReference type="ChEBI" id="CHEBI:58017"/>
        <note>ligand shared between dimeric partners</note>
    </ligand>
</feature>
<evidence type="ECO:0000313" key="8">
    <source>
        <dbReference type="EMBL" id="GIN57568.1"/>
    </source>
</evidence>
<dbReference type="GO" id="GO:0016757">
    <property type="term" value="F:glycosyltransferase activity"/>
    <property type="evidence" value="ECO:0007669"/>
    <property type="project" value="UniProtKB-KW"/>
</dbReference>
<evidence type="ECO:0000256" key="3">
    <source>
        <dbReference type="ARBA" id="ARBA00022676"/>
    </source>
</evidence>
<dbReference type="EC" id="2.4.2.10" evidence="2 6"/>
<keyword evidence="9" id="KW-1185">Reference proteome</keyword>
<comment type="similarity">
    <text evidence="6">Belongs to the purine/pyrimidine phosphoribosyltransferase family. PyrE subfamily.</text>
</comment>
<dbReference type="EMBL" id="BORB01000013">
    <property type="protein sequence ID" value="GIN57568.1"/>
    <property type="molecule type" value="Genomic_DNA"/>
</dbReference>
<protein>
    <recommendedName>
        <fullName evidence="2 6">Orotate phosphoribosyltransferase</fullName>
        <shortName evidence="6">OPRT</shortName>
        <shortName evidence="6">OPRTase</shortName>
        <ecNumber evidence="2 6">2.4.2.10</ecNumber>
    </recommendedName>
</protein>
<dbReference type="SUPFAM" id="SSF53271">
    <property type="entry name" value="PRTase-like"/>
    <property type="match status" value="1"/>
</dbReference>
<feature type="binding site" evidence="6">
    <location>
        <position position="96"/>
    </location>
    <ligand>
        <name>5-phospho-alpha-D-ribose 1-diphosphate</name>
        <dbReference type="ChEBI" id="CHEBI:58017"/>
        <note>ligand shared between dimeric partners</note>
    </ligand>
</feature>
<dbReference type="HAMAP" id="MF_01208">
    <property type="entry name" value="PyrE"/>
    <property type="match status" value="1"/>
</dbReference>
<feature type="binding site" evidence="6">
    <location>
        <position position="126"/>
    </location>
    <ligand>
        <name>orotate</name>
        <dbReference type="ChEBI" id="CHEBI:30839"/>
    </ligand>
</feature>
<evidence type="ECO:0000256" key="2">
    <source>
        <dbReference type="ARBA" id="ARBA00011971"/>
    </source>
</evidence>
<dbReference type="InterPro" id="IPR000836">
    <property type="entry name" value="PRTase_dom"/>
</dbReference>
<evidence type="ECO:0000256" key="6">
    <source>
        <dbReference type="HAMAP-Rule" id="MF_01208"/>
    </source>
</evidence>
<feature type="binding site" evidence="6">
    <location>
        <position position="100"/>
    </location>
    <ligand>
        <name>5-phospho-alpha-D-ribose 1-diphosphate</name>
        <dbReference type="ChEBI" id="CHEBI:58017"/>
        <note>ligand shared between dimeric partners</note>
    </ligand>
</feature>
<comment type="subunit">
    <text evidence="6">Homodimer.</text>
</comment>
<dbReference type="CDD" id="cd06223">
    <property type="entry name" value="PRTases_typeI"/>
    <property type="match status" value="1"/>
</dbReference>
<keyword evidence="4 6" id="KW-0808">Transferase</keyword>
<evidence type="ECO:0000256" key="1">
    <source>
        <dbReference type="ARBA" id="ARBA00004889"/>
    </source>
</evidence>
<comment type="pathway">
    <text evidence="1 6">Pyrimidine metabolism; UMP biosynthesis via de novo pathway; UMP from orotate: step 1/2.</text>
</comment>
<accession>A0ABQ4KJP5</accession>
<feature type="domain" description="Phosphoribosyltransferase" evidence="7">
    <location>
        <begin position="50"/>
        <end position="158"/>
    </location>
</feature>
<dbReference type="Pfam" id="PF00156">
    <property type="entry name" value="Pribosyltran"/>
    <property type="match status" value="1"/>
</dbReference>